<dbReference type="Pfam" id="PF00578">
    <property type="entry name" value="AhpC-TSA"/>
    <property type="match status" value="1"/>
</dbReference>
<keyword evidence="3" id="KW-1185">Reference proteome</keyword>
<sequence length="180" mass="19423">MDTSSPSLAPALQVERWFNTSSPITLDSLRGKVVMLEAFQMLCPGCVSHGLPQAQRVHSTFAREQVAVIGLHTVFEHHEAMTPVALQAFLHEYRIPFPVGVDRAGIDGPIPQTMQAYAMRGTPTLTLIDRNGRIRHQHFGQVGDLVLGAQIASLLGEPVVDAKDEITEQAGCSADGCAIA</sequence>
<evidence type="ECO:0000313" key="3">
    <source>
        <dbReference type="Proteomes" id="UP001501083"/>
    </source>
</evidence>
<gene>
    <name evidence="2" type="ORF">GCM10025759_15590</name>
</gene>
<dbReference type="RefSeq" id="WP_158986371.1">
    <property type="nucleotide sequence ID" value="NZ_BAABKY010000002.1"/>
</dbReference>
<accession>A0ABP9LAM4</accession>
<dbReference type="Proteomes" id="UP001501083">
    <property type="component" value="Unassembled WGS sequence"/>
</dbReference>
<dbReference type="InterPro" id="IPR050553">
    <property type="entry name" value="Thioredoxin_ResA/DsbE_sf"/>
</dbReference>
<evidence type="ECO:0000313" key="2">
    <source>
        <dbReference type="EMBL" id="GAA5073926.1"/>
    </source>
</evidence>
<name>A0ABP9LAM4_9GAMM</name>
<protein>
    <submittedName>
        <fullName evidence="2">Redoxin domain-containing protein</fullName>
    </submittedName>
</protein>
<dbReference type="SUPFAM" id="SSF52833">
    <property type="entry name" value="Thioredoxin-like"/>
    <property type="match status" value="1"/>
</dbReference>
<dbReference type="PANTHER" id="PTHR42852">
    <property type="entry name" value="THIOL:DISULFIDE INTERCHANGE PROTEIN DSBE"/>
    <property type="match status" value="1"/>
</dbReference>
<dbReference type="EMBL" id="BAABKY010000002">
    <property type="protein sequence ID" value="GAA5073926.1"/>
    <property type="molecule type" value="Genomic_DNA"/>
</dbReference>
<feature type="domain" description="Thioredoxin" evidence="1">
    <location>
        <begin position="3"/>
        <end position="165"/>
    </location>
</feature>
<dbReference type="Gene3D" id="3.40.30.10">
    <property type="entry name" value="Glutaredoxin"/>
    <property type="match status" value="1"/>
</dbReference>
<proteinExistence type="predicted"/>
<evidence type="ECO:0000259" key="1">
    <source>
        <dbReference type="PROSITE" id="PS51352"/>
    </source>
</evidence>
<dbReference type="PROSITE" id="PS51352">
    <property type="entry name" value="THIOREDOXIN_2"/>
    <property type="match status" value="1"/>
</dbReference>
<dbReference type="InterPro" id="IPR013766">
    <property type="entry name" value="Thioredoxin_domain"/>
</dbReference>
<dbReference type="InterPro" id="IPR000866">
    <property type="entry name" value="AhpC/TSA"/>
</dbReference>
<comment type="caution">
    <text evidence="2">The sequence shown here is derived from an EMBL/GenBank/DDBJ whole genome shotgun (WGS) entry which is preliminary data.</text>
</comment>
<reference evidence="3" key="1">
    <citation type="journal article" date="2019" name="Int. J. Syst. Evol. Microbiol.">
        <title>The Global Catalogue of Microorganisms (GCM) 10K type strain sequencing project: providing services to taxonomists for standard genome sequencing and annotation.</title>
        <authorList>
            <consortium name="The Broad Institute Genomics Platform"/>
            <consortium name="The Broad Institute Genome Sequencing Center for Infectious Disease"/>
            <person name="Wu L."/>
            <person name="Ma J."/>
        </authorList>
    </citation>
    <scope>NUCLEOTIDE SEQUENCE [LARGE SCALE GENOMIC DNA]</scope>
    <source>
        <strain evidence="3">JCM 19212</strain>
    </source>
</reference>
<dbReference type="PANTHER" id="PTHR42852:SF13">
    <property type="entry name" value="PROTEIN DIPZ"/>
    <property type="match status" value="1"/>
</dbReference>
<organism evidence="2 3">
    <name type="scientific">Lysobacter panacisoli</name>
    <dbReference type="NCBI Taxonomy" id="1255263"/>
    <lineage>
        <taxon>Bacteria</taxon>
        <taxon>Pseudomonadati</taxon>
        <taxon>Pseudomonadota</taxon>
        <taxon>Gammaproteobacteria</taxon>
        <taxon>Lysobacterales</taxon>
        <taxon>Lysobacteraceae</taxon>
        <taxon>Lysobacter</taxon>
    </lineage>
</organism>
<dbReference type="InterPro" id="IPR036249">
    <property type="entry name" value="Thioredoxin-like_sf"/>
</dbReference>